<dbReference type="Pfam" id="PF00106">
    <property type="entry name" value="adh_short"/>
    <property type="match status" value="1"/>
</dbReference>
<dbReference type="SMART" id="SM00822">
    <property type="entry name" value="PKS_KR"/>
    <property type="match status" value="1"/>
</dbReference>
<dbReference type="PANTHER" id="PTHR44169">
    <property type="entry name" value="NADPH-DEPENDENT 1-ACYLDIHYDROXYACETONE PHOSPHATE REDUCTASE"/>
    <property type="match status" value="1"/>
</dbReference>
<comment type="similarity">
    <text evidence="1 3">Belongs to the short-chain dehydrogenases/reductases (SDR) family.</text>
</comment>
<dbReference type="Proteomes" id="UP001530400">
    <property type="component" value="Unassembled WGS sequence"/>
</dbReference>
<dbReference type="PROSITE" id="PS00061">
    <property type="entry name" value="ADH_SHORT"/>
    <property type="match status" value="1"/>
</dbReference>
<dbReference type="GO" id="GO:0016491">
    <property type="term" value="F:oxidoreductase activity"/>
    <property type="evidence" value="ECO:0007669"/>
    <property type="project" value="UniProtKB-KW"/>
</dbReference>
<dbReference type="SUPFAM" id="SSF51735">
    <property type="entry name" value="NAD(P)-binding Rossmann-fold domains"/>
    <property type="match status" value="1"/>
</dbReference>
<keyword evidence="2" id="KW-0560">Oxidoreductase</keyword>
<dbReference type="PRINTS" id="PR00081">
    <property type="entry name" value="GDHRDH"/>
</dbReference>
<dbReference type="EMBL" id="JALLPJ020001028">
    <property type="protein sequence ID" value="KAL3777766.1"/>
    <property type="molecule type" value="Genomic_DNA"/>
</dbReference>
<evidence type="ECO:0000313" key="6">
    <source>
        <dbReference type="Proteomes" id="UP001530400"/>
    </source>
</evidence>
<organism evidence="5 6">
    <name type="scientific">Cyclotella atomus</name>
    <dbReference type="NCBI Taxonomy" id="382360"/>
    <lineage>
        <taxon>Eukaryota</taxon>
        <taxon>Sar</taxon>
        <taxon>Stramenopiles</taxon>
        <taxon>Ochrophyta</taxon>
        <taxon>Bacillariophyta</taxon>
        <taxon>Coscinodiscophyceae</taxon>
        <taxon>Thalassiosirophycidae</taxon>
        <taxon>Stephanodiscales</taxon>
        <taxon>Stephanodiscaceae</taxon>
        <taxon>Cyclotella</taxon>
    </lineage>
</organism>
<dbReference type="AlphaFoldDB" id="A0ABD3NQF4"/>
<evidence type="ECO:0000313" key="5">
    <source>
        <dbReference type="EMBL" id="KAL3777766.1"/>
    </source>
</evidence>
<dbReference type="Gene3D" id="3.40.50.720">
    <property type="entry name" value="NAD(P)-binding Rossmann-like Domain"/>
    <property type="match status" value="1"/>
</dbReference>
<name>A0ABD3NQF4_9STRA</name>
<protein>
    <recommendedName>
        <fullName evidence="4">Ketoreductase domain-containing protein</fullName>
    </recommendedName>
</protein>
<proteinExistence type="inferred from homology"/>
<feature type="domain" description="Ketoreductase" evidence="4">
    <location>
        <begin position="14"/>
        <end position="199"/>
    </location>
</feature>
<evidence type="ECO:0000256" key="2">
    <source>
        <dbReference type="ARBA" id="ARBA00023002"/>
    </source>
</evidence>
<dbReference type="InterPro" id="IPR036291">
    <property type="entry name" value="NAD(P)-bd_dom_sf"/>
</dbReference>
<accession>A0ABD3NQF4</accession>
<gene>
    <name evidence="5" type="ORF">ACHAWO_004845</name>
</gene>
<dbReference type="PRINTS" id="PR00080">
    <property type="entry name" value="SDRFAMILY"/>
</dbReference>
<dbReference type="InterPro" id="IPR020904">
    <property type="entry name" value="Sc_DH/Rdtase_CS"/>
</dbReference>
<dbReference type="InterPro" id="IPR057326">
    <property type="entry name" value="KR_dom"/>
</dbReference>
<dbReference type="InterPro" id="IPR002347">
    <property type="entry name" value="SDR_fam"/>
</dbReference>
<evidence type="ECO:0000259" key="4">
    <source>
        <dbReference type="SMART" id="SM00822"/>
    </source>
</evidence>
<evidence type="ECO:0000256" key="3">
    <source>
        <dbReference type="RuleBase" id="RU000363"/>
    </source>
</evidence>
<dbReference type="PANTHER" id="PTHR44169:SF14">
    <property type="entry name" value="PROTEIN DLTE"/>
    <property type="match status" value="1"/>
</dbReference>
<evidence type="ECO:0000256" key="1">
    <source>
        <dbReference type="ARBA" id="ARBA00006484"/>
    </source>
</evidence>
<sequence length="257" mass="27864">MSSLKTDPFDITTSVPLITGGGSGIGFGLLEQFLRLGCTKVLITGRREHILKQAAAKYPNKVHYLVSDAGSASDREALLRWVTENHPDCNALINNAGIQRRVPLVEETTEWTADRAAEIEINLSGPIHLCSLFIPFLLKAPQKQAMIANVSSGLAFTPFVGGPTYAATKAGLHSYTMALRWTLEDTGKLPTKSNLGGGHDFGEECEDVCKTVVEGVANSMLEVGYGMADKWRLVGDRDAVEANMHGVGEWVHVPKWS</sequence>
<reference evidence="5 6" key="1">
    <citation type="submission" date="2024-10" db="EMBL/GenBank/DDBJ databases">
        <title>Updated reference genomes for cyclostephanoid diatoms.</title>
        <authorList>
            <person name="Roberts W.R."/>
            <person name="Alverson A.J."/>
        </authorList>
    </citation>
    <scope>NUCLEOTIDE SEQUENCE [LARGE SCALE GENOMIC DNA]</scope>
    <source>
        <strain evidence="5 6">AJA010-31</strain>
    </source>
</reference>
<comment type="caution">
    <text evidence="5">The sequence shown here is derived from an EMBL/GenBank/DDBJ whole genome shotgun (WGS) entry which is preliminary data.</text>
</comment>
<keyword evidence="6" id="KW-1185">Reference proteome</keyword>